<dbReference type="EC" id="3.2.1.89" evidence="3 6"/>
<evidence type="ECO:0000256" key="2">
    <source>
        <dbReference type="ARBA" id="ARBA00010687"/>
    </source>
</evidence>
<dbReference type="PANTHER" id="PTHR34983">
    <property type="entry name" value="ARABINOGALACTAN ENDO-BETA-1,4-GALACTANASE A"/>
    <property type="match status" value="1"/>
</dbReference>
<keyword evidence="5 6" id="KW-0326">Glycosidase</keyword>
<evidence type="ECO:0000259" key="8">
    <source>
        <dbReference type="PROSITE" id="PS50022"/>
    </source>
</evidence>
<dbReference type="Pfam" id="PF07745">
    <property type="entry name" value="Glyco_hydro_53"/>
    <property type="match status" value="1"/>
</dbReference>
<evidence type="ECO:0000313" key="10">
    <source>
        <dbReference type="Proteomes" id="UP000339690"/>
    </source>
</evidence>
<evidence type="ECO:0000313" key="9">
    <source>
        <dbReference type="EMBL" id="QGH36492.1"/>
    </source>
</evidence>
<sequence length="710" mass="79038">MKKHSIVKKSTILSITVLLVGAIFFSMPTAAYYGNADISPAYTNLPTKSWVSAEAGIGDASFAVDQEETTYWDAGSVSEDSWIQIDLGGTYPGMKKVEVVFPTLDGEYNYKLEASSNGEQWATLSDHSEEPITGGEDVLIQNTSEVRYLKATLLNVSDGAIAGISEIRANNYLLKDNLTVGADLSWDTAFLNNTYTTHSNTDVPSSDGRMIGTMQETGMTSARFRVWNEPRSENTGEPVTQVDGSMNPEDTLNKSLYADELGMNVGIDFHYSDSWADPGKQIKPKHWKDLPFDELVEAVYDFSYKVTADHVAAGVTPYYIQVGNEIINGTLWGAEKVPTGHEPRYAREDPSYTAQPGGELLWEYWESEDPEEQAAYDAAWDRFTAIVDAGLRAAQDASPESKTKIHVIVDRNRLAKTQEFWRQLTTRLKEDYQNDFDIMSISYYPEWHGTMADLSNNLHAFATEFPSYELAVSETSHRASGGPSDSGYPNTIQGQADFMIDVMRTTNDTINNAVSTILVWEPAIWQSMFTSRGGGWYEANDSTRVFHAAFSNFIAKTNEYLLTPLYEVPALPDSIDVLDIENDTIVRTEVTWDVTEEEDYSTIGSFTVHGTTEHGDVTAHVAVVMTVDILERLTEEKVESGDLSGPVVPQLVNALNQVTHHLEKGSKQDASKFLENYLSHLNRKANDRNISHEAKVILTEHAELMVENLK</sequence>
<dbReference type="RefSeq" id="WP_153792595.1">
    <property type="nucleotide sequence ID" value="NZ_CP045915.1"/>
</dbReference>
<keyword evidence="4 6" id="KW-0378">Hydrolase</keyword>
<dbReference type="Proteomes" id="UP000339690">
    <property type="component" value="Chromosome"/>
</dbReference>
<dbReference type="InterPro" id="IPR011081">
    <property type="entry name" value="Big_4"/>
</dbReference>
<dbReference type="AlphaFoldDB" id="A0A5Q2TQY2"/>
<dbReference type="EMBL" id="CP045915">
    <property type="protein sequence ID" value="QGH36492.1"/>
    <property type="molecule type" value="Genomic_DNA"/>
</dbReference>
<dbReference type="Gene3D" id="2.60.120.260">
    <property type="entry name" value="Galactose-binding domain-like"/>
    <property type="match status" value="1"/>
</dbReference>
<dbReference type="InterPro" id="IPR000421">
    <property type="entry name" value="FA58C"/>
</dbReference>
<keyword evidence="7" id="KW-0812">Transmembrane</keyword>
<organism evidence="9 10">
    <name type="scientific">Gracilibacillus salitolerans</name>
    <dbReference type="NCBI Taxonomy" id="2663022"/>
    <lineage>
        <taxon>Bacteria</taxon>
        <taxon>Bacillati</taxon>
        <taxon>Bacillota</taxon>
        <taxon>Bacilli</taxon>
        <taxon>Bacillales</taxon>
        <taxon>Bacillaceae</taxon>
        <taxon>Gracilibacillus</taxon>
    </lineage>
</organism>
<evidence type="ECO:0000256" key="7">
    <source>
        <dbReference type="SAM" id="Phobius"/>
    </source>
</evidence>
<dbReference type="InterPro" id="IPR008979">
    <property type="entry name" value="Galactose-bd-like_sf"/>
</dbReference>
<keyword evidence="10" id="KW-1185">Reference proteome</keyword>
<dbReference type="SUPFAM" id="SSF51445">
    <property type="entry name" value="(Trans)glycosidases"/>
    <property type="match status" value="1"/>
</dbReference>
<comment type="catalytic activity">
    <reaction evidence="1 6">
        <text>The enzyme specifically hydrolyzes (1-&gt;4)-beta-D-galactosidic linkages in type I arabinogalactans.</text>
        <dbReference type="EC" id="3.2.1.89"/>
    </reaction>
</comment>
<keyword evidence="7" id="KW-0472">Membrane</keyword>
<dbReference type="Gene3D" id="3.20.20.80">
    <property type="entry name" value="Glycosidases"/>
    <property type="match status" value="1"/>
</dbReference>
<feature type="transmembrane region" description="Helical" evidence="7">
    <location>
        <begin position="12"/>
        <end position="33"/>
    </location>
</feature>
<dbReference type="Pfam" id="PF07532">
    <property type="entry name" value="Big_4"/>
    <property type="match status" value="1"/>
</dbReference>
<gene>
    <name evidence="9" type="ORF">GI584_21640</name>
</gene>
<dbReference type="InterPro" id="IPR017853">
    <property type="entry name" value="GH"/>
</dbReference>
<dbReference type="PANTHER" id="PTHR34983:SF1">
    <property type="entry name" value="ARABINOGALACTAN ENDO-BETA-1,4-GALACTANASE A"/>
    <property type="match status" value="1"/>
</dbReference>
<dbReference type="GO" id="GO:0015926">
    <property type="term" value="F:glucosidase activity"/>
    <property type="evidence" value="ECO:0007669"/>
    <property type="project" value="InterPro"/>
</dbReference>
<dbReference type="InterPro" id="IPR011683">
    <property type="entry name" value="Glyco_hydro_53"/>
</dbReference>
<dbReference type="PROSITE" id="PS50022">
    <property type="entry name" value="FA58C_3"/>
    <property type="match status" value="1"/>
</dbReference>
<protein>
    <recommendedName>
        <fullName evidence="3 6">Arabinogalactan endo-beta-1,4-galactanase</fullName>
        <ecNumber evidence="3 6">3.2.1.89</ecNumber>
    </recommendedName>
</protein>
<feature type="domain" description="F5/8 type C" evidence="8">
    <location>
        <begin position="28"/>
        <end position="170"/>
    </location>
</feature>
<dbReference type="InterPro" id="IPR054470">
    <property type="entry name" value="FIMAH_dom"/>
</dbReference>
<evidence type="ECO:0000256" key="5">
    <source>
        <dbReference type="ARBA" id="ARBA00023295"/>
    </source>
</evidence>
<evidence type="ECO:0000256" key="6">
    <source>
        <dbReference type="RuleBase" id="RU361192"/>
    </source>
</evidence>
<dbReference type="SUPFAM" id="SSF49785">
    <property type="entry name" value="Galactose-binding domain-like"/>
    <property type="match status" value="1"/>
</dbReference>
<evidence type="ECO:0000256" key="4">
    <source>
        <dbReference type="ARBA" id="ARBA00022801"/>
    </source>
</evidence>
<evidence type="ECO:0000256" key="3">
    <source>
        <dbReference type="ARBA" id="ARBA00012556"/>
    </source>
</evidence>
<dbReference type="GO" id="GO:0045490">
    <property type="term" value="P:pectin catabolic process"/>
    <property type="evidence" value="ECO:0007669"/>
    <property type="project" value="TreeGrafter"/>
</dbReference>
<accession>A0A5Q2TQY2</accession>
<dbReference type="GO" id="GO:0031218">
    <property type="term" value="F:arabinogalactan endo-1,4-beta-galactosidase activity"/>
    <property type="evidence" value="ECO:0007669"/>
    <property type="project" value="UniProtKB-EC"/>
</dbReference>
<dbReference type="Pfam" id="PF22888">
    <property type="entry name" value="FIMAH"/>
    <property type="match status" value="1"/>
</dbReference>
<reference evidence="9 10" key="1">
    <citation type="submission" date="2019-11" db="EMBL/GenBank/DDBJ databases">
        <title>Gracilibacillus salitolerans sp. nov., a moderate halophile isolated from a saline soil in northwest China.</title>
        <authorList>
            <person name="Gan L."/>
        </authorList>
    </citation>
    <scope>NUCLEOTIDE SEQUENCE [LARGE SCALE GENOMIC DNA]</scope>
    <source>
        <strain evidence="9 10">SCU50</strain>
    </source>
</reference>
<proteinExistence type="inferred from homology"/>
<dbReference type="Pfam" id="PF00754">
    <property type="entry name" value="F5_F8_type_C"/>
    <property type="match status" value="1"/>
</dbReference>
<name>A0A5Q2TQY2_9BACI</name>
<keyword evidence="7" id="KW-1133">Transmembrane helix</keyword>
<comment type="similarity">
    <text evidence="2 6">Belongs to the glycosyl hydrolase 53 family.</text>
</comment>
<dbReference type="KEGG" id="grc:GI584_21640"/>
<evidence type="ECO:0000256" key="1">
    <source>
        <dbReference type="ARBA" id="ARBA00001695"/>
    </source>
</evidence>